<comment type="caution">
    <text evidence="1">The sequence shown here is derived from an EMBL/GenBank/DDBJ whole genome shotgun (WGS) entry which is preliminary data.</text>
</comment>
<organism evidence="1 2">
    <name type="scientific">Ruegeria profundi</name>
    <dbReference type="NCBI Taxonomy" id="1685378"/>
    <lineage>
        <taxon>Bacteria</taxon>
        <taxon>Pseudomonadati</taxon>
        <taxon>Pseudomonadota</taxon>
        <taxon>Alphaproteobacteria</taxon>
        <taxon>Rhodobacterales</taxon>
        <taxon>Roseobacteraceae</taxon>
        <taxon>Ruegeria</taxon>
    </lineage>
</organism>
<dbReference type="InterPro" id="IPR014586">
    <property type="entry name" value="UCP033909"/>
</dbReference>
<dbReference type="Pfam" id="PF05990">
    <property type="entry name" value="DUF900"/>
    <property type="match status" value="1"/>
</dbReference>
<proteinExistence type="predicted"/>
<evidence type="ECO:0000313" key="2">
    <source>
        <dbReference type="Proteomes" id="UP000053690"/>
    </source>
</evidence>
<reference evidence="2" key="1">
    <citation type="submission" date="2015-12" db="EMBL/GenBank/DDBJ databases">
        <authorList>
            <person name="Zhang G."/>
            <person name="Stingl U."/>
        </authorList>
    </citation>
    <scope>NUCLEOTIDE SEQUENCE [LARGE SCALE GENOMIC DNA]</scope>
    <source>
        <strain evidence="2">ZGT108</strain>
    </source>
</reference>
<dbReference type="STRING" id="1685378.AVO44_08400"/>
<dbReference type="SUPFAM" id="SSF53474">
    <property type="entry name" value="alpha/beta-Hydrolases"/>
    <property type="match status" value="1"/>
</dbReference>
<evidence type="ECO:0008006" key="3">
    <source>
        <dbReference type="Google" id="ProtNLM"/>
    </source>
</evidence>
<evidence type="ECO:0000313" key="1">
    <source>
        <dbReference type="EMBL" id="KUJ79248.1"/>
    </source>
</evidence>
<dbReference type="PANTHER" id="PTHR36513:SF1">
    <property type="entry name" value="TRANSMEMBRANE PROTEIN"/>
    <property type="match status" value="1"/>
</dbReference>
<dbReference type="Proteomes" id="UP000053690">
    <property type="component" value="Unassembled WGS sequence"/>
</dbReference>
<dbReference type="EMBL" id="LQBP01000004">
    <property type="protein sequence ID" value="KUJ79248.1"/>
    <property type="molecule type" value="Genomic_DNA"/>
</dbReference>
<protein>
    <recommendedName>
        <fullName evidence="3">Esterase</fullName>
    </recommendedName>
</protein>
<dbReference type="AlphaFoldDB" id="A0A0X3TU43"/>
<name>A0A0X3TU43_9RHOB</name>
<dbReference type="InterPro" id="IPR010297">
    <property type="entry name" value="DUF900_hydrolase"/>
</dbReference>
<dbReference type="PIRSF" id="PIRSF033909">
    <property type="entry name" value="UCP033909"/>
    <property type="match status" value="1"/>
</dbReference>
<gene>
    <name evidence="1" type="ORF">AVO44_08400</name>
</gene>
<accession>A0A0X3TU43</accession>
<dbReference type="InterPro" id="IPR029058">
    <property type="entry name" value="AB_hydrolase_fold"/>
</dbReference>
<dbReference type="Gene3D" id="3.40.50.1820">
    <property type="entry name" value="alpha/beta hydrolase"/>
    <property type="match status" value="1"/>
</dbReference>
<dbReference type="PANTHER" id="PTHR36513">
    <property type="entry name" value="ABC TRANSMEMBRANE TYPE-1 DOMAIN-CONTAINING PROTEIN"/>
    <property type="match status" value="1"/>
</dbReference>
<keyword evidence="2" id="KW-1185">Reference proteome</keyword>
<sequence>MLGVVCLLVSACAKPEQALIGVDNPELSAEQVPGTKSHEIYIMTTRAPASDDAILFSGNRSGTLEFAKVTVTLPPNHQPGNIERPRRLPPDPKKEMTVVDPVRFANEAEVISDMNQAFRAADTERSVLVFVHGYNTTFTDAVLRIGQFVEDSGFDGVPVLFTWASAGKLTDYVYDINSALAARSALIEASDVLVKTDTRTVNLVAHSMGNLLTVEAMKQGQLQGRFDSSGKLRNIILASADIDVDVFAEQMSVFDPNQRKFYVLISEDDKALNVSRFLARGVNRVGDADVAQLDALGVTVIDLTTVKDTNSTNHTKFADSPEVVQIIGGEMLKGDSLHTAPTDPGVLGNIFKDLTNATQSIADPG</sequence>